<dbReference type="InterPro" id="IPR036388">
    <property type="entry name" value="WH-like_DNA-bd_sf"/>
</dbReference>
<protein>
    <submittedName>
        <fullName evidence="2">Rrf2 family transcriptional regulator</fullName>
    </submittedName>
</protein>
<dbReference type="PANTHER" id="PTHR33221:SF4">
    <property type="entry name" value="HTH-TYPE TRANSCRIPTIONAL REPRESSOR NSRR"/>
    <property type="match status" value="1"/>
</dbReference>
<gene>
    <name evidence="2" type="ORF">CXZ10_20565</name>
</gene>
<dbReference type="Pfam" id="PF02082">
    <property type="entry name" value="Rrf2"/>
    <property type="match status" value="1"/>
</dbReference>
<dbReference type="InterPro" id="IPR030489">
    <property type="entry name" value="TR_Rrf2-type_CS"/>
</dbReference>
<dbReference type="NCBIfam" id="TIGR00738">
    <property type="entry name" value="rrf2_super"/>
    <property type="match status" value="1"/>
</dbReference>
<dbReference type="OrthoDB" id="9802344at2"/>
<dbReference type="AlphaFoldDB" id="A0A1I4WRE6"/>
<dbReference type="PROSITE" id="PS51197">
    <property type="entry name" value="HTH_RRF2_2"/>
    <property type="match status" value="1"/>
</dbReference>
<dbReference type="SUPFAM" id="SSF46785">
    <property type="entry name" value="Winged helix' DNA-binding domain"/>
    <property type="match status" value="1"/>
</dbReference>
<evidence type="ECO:0000313" key="2">
    <source>
        <dbReference type="EMBL" id="PKR87293.1"/>
    </source>
</evidence>
<dbReference type="PANTHER" id="PTHR33221">
    <property type="entry name" value="WINGED HELIX-TURN-HELIX TRANSCRIPTIONAL REGULATOR, RRF2 FAMILY"/>
    <property type="match status" value="1"/>
</dbReference>
<evidence type="ECO:0000256" key="1">
    <source>
        <dbReference type="ARBA" id="ARBA00023125"/>
    </source>
</evidence>
<dbReference type="Gene3D" id="1.10.10.10">
    <property type="entry name" value="Winged helix-like DNA-binding domain superfamily/Winged helix DNA-binding domain"/>
    <property type="match status" value="1"/>
</dbReference>
<evidence type="ECO:0000313" key="3">
    <source>
        <dbReference type="Proteomes" id="UP000233491"/>
    </source>
</evidence>
<accession>A0A1I4WRE6</accession>
<dbReference type="Proteomes" id="UP000233491">
    <property type="component" value="Unassembled WGS sequence"/>
</dbReference>
<dbReference type="GO" id="GO:0003677">
    <property type="term" value="F:DNA binding"/>
    <property type="evidence" value="ECO:0007669"/>
    <property type="project" value="UniProtKB-KW"/>
</dbReference>
<dbReference type="InterPro" id="IPR036390">
    <property type="entry name" value="WH_DNA-bd_sf"/>
</dbReference>
<organism evidence="2 3">
    <name type="scientific">Pleomorphomonas diazotrophica</name>
    <dbReference type="NCBI Taxonomy" id="1166257"/>
    <lineage>
        <taxon>Bacteria</taxon>
        <taxon>Pseudomonadati</taxon>
        <taxon>Pseudomonadota</taxon>
        <taxon>Alphaproteobacteria</taxon>
        <taxon>Hyphomicrobiales</taxon>
        <taxon>Pleomorphomonadaceae</taxon>
        <taxon>Pleomorphomonas</taxon>
    </lineage>
</organism>
<name>A0A1I4WRE6_9HYPH</name>
<sequence>MRLTSYSNYSLRVLLAAAARSPRLTTIREVADAFDLPQSHLVKCVHQLGTWGYLETVRGNRGGFRLKRPAASVSIGEVVRRTEDGLSVVECLDPETNTCPLTDRCRMSQVLRRATDAFLDVLDRLTLADVAGSEADFRALLDGAAPERRVPTAACSGEPTVMRV</sequence>
<comment type="caution">
    <text evidence="2">The sequence shown here is derived from an EMBL/GenBank/DDBJ whole genome shotgun (WGS) entry which is preliminary data.</text>
</comment>
<dbReference type="EMBL" id="PJNW01000021">
    <property type="protein sequence ID" value="PKR87293.1"/>
    <property type="molecule type" value="Genomic_DNA"/>
</dbReference>
<dbReference type="InterPro" id="IPR000944">
    <property type="entry name" value="Tscrpt_reg_Rrf2"/>
</dbReference>
<dbReference type="GO" id="GO:0003700">
    <property type="term" value="F:DNA-binding transcription factor activity"/>
    <property type="evidence" value="ECO:0007669"/>
    <property type="project" value="TreeGrafter"/>
</dbReference>
<reference evidence="2 3" key="1">
    <citation type="submission" date="2017-12" db="EMBL/GenBank/DDBJ databases">
        <title>Anaerobic carbon monoxide metabolism by Pleomorphomonas carboxyditropha sp. nov., a new mesophilic hydrogenogenic carboxidotroph.</title>
        <authorList>
            <person name="Esquivel-Elizondo S."/>
            <person name="Krajmalnik-Brown R."/>
        </authorList>
    </citation>
    <scope>NUCLEOTIDE SEQUENCE [LARGE SCALE GENOMIC DNA]</scope>
    <source>
        <strain evidence="2 3">R5-392</strain>
    </source>
</reference>
<proteinExistence type="predicted"/>
<keyword evidence="3" id="KW-1185">Reference proteome</keyword>
<dbReference type="GO" id="GO:0005829">
    <property type="term" value="C:cytosol"/>
    <property type="evidence" value="ECO:0007669"/>
    <property type="project" value="TreeGrafter"/>
</dbReference>
<keyword evidence="1" id="KW-0238">DNA-binding</keyword>
<dbReference type="PROSITE" id="PS01332">
    <property type="entry name" value="HTH_RRF2_1"/>
    <property type="match status" value="1"/>
</dbReference>